<accession>C7NIA8</accession>
<protein>
    <recommendedName>
        <fullName evidence="4">DUF456 domain-containing protein</fullName>
    </recommendedName>
</protein>
<dbReference type="InterPro" id="IPR007403">
    <property type="entry name" value="DUF456"/>
</dbReference>
<keyword evidence="1" id="KW-0812">Transmembrane</keyword>
<proteinExistence type="predicted"/>
<dbReference type="RefSeq" id="WP_015779560.1">
    <property type="nucleotide sequence ID" value="NC_013169.1"/>
</dbReference>
<keyword evidence="3" id="KW-1185">Reference proteome</keyword>
<feature type="transmembrane region" description="Helical" evidence="1">
    <location>
        <begin position="48"/>
        <end position="71"/>
    </location>
</feature>
<dbReference type="eggNOG" id="COG2839">
    <property type="taxonomic scope" value="Bacteria"/>
</dbReference>
<dbReference type="STRING" id="478801.Ksed_16000"/>
<dbReference type="HOGENOM" id="CLU_109297_3_1_11"/>
<keyword evidence="1" id="KW-1133">Transmembrane helix</keyword>
<feature type="transmembrane region" description="Helical" evidence="1">
    <location>
        <begin position="83"/>
        <end position="114"/>
    </location>
</feature>
<name>C7NIA8_KYTSD</name>
<gene>
    <name evidence="2" type="ordered locus">Ksed_16000</name>
</gene>
<dbReference type="Proteomes" id="UP000006666">
    <property type="component" value="Chromosome"/>
</dbReference>
<dbReference type="KEGG" id="kse:Ksed_16000"/>
<dbReference type="AlphaFoldDB" id="C7NIA8"/>
<evidence type="ECO:0000313" key="2">
    <source>
        <dbReference type="EMBL" id="ACV06615.1"/>
    </source>
</evidence>
<keyword evidence="1" id="KW-0472">Membrane</keyword>
<dbReference type="EMBL" id="CP001686">
    <property type="protein sequence ID" value="ACV06615.1"/>
    <property type="molecule type" value="Genomic_DNA"/>
</dbReference>
<evidence type="ECO:0000313" key="3">
    <source>
        <dbReference type="Proteomes" id="UP000006666"/>
    </source>
</evidence>
<sequence>MDWTVVTGVVVAALMVLGLVGSTLLVLPGLALIWGSTLLWAVVAQTTAAWWAFGLATAIAAIAAVAVWLVPGRRMKRAGISNTTLLAGVVLGIIGFFVIPVVGLFLGFVAGVFLSESARRRTSALTPWQATVQALKAVGTNILIEILAGLLIIGVWIASLLLPALF</sequence>
<feature type="transmembrane region" description="Helical" evidence="1">
    <location>
        <begin position="142"/>
        <end position="165"/>
    </location>
</feature>
<evidence type="ECO:0008006" key="4">
    <source>
        <dbReference type="Google" id="ProtNLM"/>
    </source>
</evidence>
<reference evidence="2 3" key="1">
    <citation type="journal article" date="2009" name="Stand. Genomic Sci.">
        <title>Complete genome sequence of Kytococcus sedentarius type strain (541).</title>
        <authorList>
            <person name="Sims D."/>
            <person name="Brettin T."/>
            <person name="Detter J.C."/>
            <person name="Han C."/>
            <person name="Lapidus A."/>
            <person name="Copeland A."/>
            <person name="Glavina Del Rio T."/>
            <person name="Nolan M."/>
            <person name="Chen F."/>
            <person name="Lucas S."/>
            <person name="Tice H."/>
            <person name="Cheng J.F."/>
            <person name="Bruce D."/>
            <person name="Goodwin L."/>
            <person name="Pitluck S."/>
            <person name="Ovchinnikova G."/>
            <person name="Pati A."/>
            <person name="Ivanova N."/>
            <person name="Mavrommatis K."/>
            <person name="Chen A."/>
            <person name="Palaniappan K."/>
            <person name="D'haeseleer P."/>
            <person name="Chain P."/>
            <person name="Bristow J."/>
            <person name="Eisen J.A."/>
            <person name="Markowitz V."/>
            <person name="Hugenholtz P."/>
            <person name="Schneider S."/>
            <person name="Goker M."/>
            <person name="Pukall R."/>
            <person name="Kyrpides N.C."/>
            <person name="Klenk H.P."/>
        </authorList>
    </citation>
    <scope>NUCLEOTIDE SEQUENCE [LARGE SCALE GENOMIC DNA]</scope>
    <source>
        <strain evidence="3">ATCC 14392 / DSM 20547 / JCM 11482 / CCUG 33030 / NBRC 15357 / NCTC 11040 / CCM 314 / 541</strain>
    </source>
</reference>
<dbReference type="Pfam" id="PF04306">
    <property type="entry name" value="DUF456"/>
    <property type="match status" value="1"/>
</dbReference>
<feature type="transmembrane region" description="Helical" evidence="1">
    <location>
        <begin position="12"/>
        <end position="42"/>
    </location>
</feature>
<organism evidence="2 3">
    <name type="scientific">Kytococcus sedentarius (strain ATCC 14392 / DSM 20547 / JCM 11482 / CCUG 33030 / NBRC 15357 / NCTC 11040 / CCM 314 / 541)</name>
    <name type="common">Micrococcus sedentarius</name>
    <dbReference type="NCBI Taxonomy" id="478801"/>
    <lineage>
        <taxon>Bacteria</taxon>
        <taxon>Bacillati</taxon>
        <taxon>Actinomycetota</taxon>
        <taxon>Actinomycetes</taxon>
        <taxon>Micrococcales</taxon>
        <taxon>Kytococcaceae</taxon>
        <taxon>Kytococcus</taxon>
    </lineage>
</organism>
<evidence type="ECO:0000256" key="1">
    <source>
        <dbReference type="SAM" id="Phobius"/>
    </source>
</evidence>